<dbReference type="WBParaSite" id="L893_g33918.t1">
    <property type="protein sequence ID" value="L893_g33918.t1"/>
    <property type="gene ID" value="L893_g33918"/>
</dbReference>
<keyword evidence="1" id="KW-1185">Reference proteome</keyword>
<accession>A0A1I8A8J0</accession>
<protein>
    <submittedName>
        <fullName evidence="2">Uncharacterized protein</fullName>
    </submittedName>
</protein>
<dbReference type="Proteomes" id="UP000095287">
    <property type="component" value="Unplaced"/>
</dbReference>
<evidence type="ECO:0000313" key="2">
    <source>
        <dbReference type="WBParaSite" id="L893_g33918.t1"/>
    </source>
</evidence>
<organism evidence="1 2">
    <name type="scientific">Steinernema glaseri</name>
    <dbReference type="NCBI Taxonomy" id="37863"/>
    <lineage>
        <taxon>Eukaryota</taxon>
        <taxon>Metazoa</taxon>
        <taxon>Ecdysozoa</taxon>
        <taxon>Nematoda</taxon>
        <taxon>Chromadorea</taxon>
        <taxon>Rhabditida</taxon>
        <taxon>Tylenchina</taxon>
        <taxon>Panagrolaimomorpha</taxon>
        <taxon>Strongyloidoidea</taxon>
        <taxon>Steinernematidae</taxon>
        <taxon>Steinernema</taxon>
    </lineage>
</organism>
<proteinExistence type="predicted"/>
<dbReference type="AlphaFoldDB" id="A0A1I8A8J0"/>
<reference evidence="2" key="1">
    <citation type="submission" date="2016-11" db="UniProtKB">
        <authorList>
            <consortium name="WormBaseParasite"/>
        </authorList>
    </citation>
    <scope>IDENTIFICATION</scope>
</reference>
<evidence type="ECO:0000313" key="1">
    <source>
        <dbReference type="Proteomes" id="UP000095287"/>
    </source>
</evidence>
<name>A0A1I8A8J0_9BILA</name>
<sequence length="103" mass="12027">MIPREFSIFFAPPEFGDELIAFPSEVHPTSPCGCQQNRDFVANSPRRDLWFRRSPPLHLEYIRRIATRSRFPERSRKALLFALHRVFGTFFIGCMTPQSLQNA</sequence>